<dbReference type="NCBIfam" id="TIGR00017">
    <property type="entry name" value="cmk"/>
    <property type="match status" value="1"/>
</dbReference>
<sequence length="224" mass="24371">MPALSSEFKIIAIDGGAAVGKSSTSKGLAERLDLMHVDTGAHYRTITFALLATGASPEDDLQDTLAALDLKTHLDRRTARLCIDGRVPTEVEIRSPEVNASVSKFAAIPAVRQSLFEYQRNQANVGREEGFRGLIMEGRDIGSIIFPDAQHRFFLEADEATRAARRAKEGQTDSIADRDKMDKARKTAPLVCPEGAIRVDTGPRSLEEVIEHIINLIGTGNTSD</sequence>
<organism evidence="10 11">
    <name type="scientific">Coraliomargarita sinensis</name>
    <dbReference type="NCBI Taxonomy" id="2174842"/>
    <lineage>
        <taxon>Bacteria</taxon>
        <taxon>Pseudomonadati</taxon>
        <taxon>Verrucomicrobiota</taxon>
        <taxon>Opitutia</taxon>
        <taxon>Puniceicoccales</taxon>
        <taxon>Coraliomargaritaceae</taxon>
        <taxon>Coraliomargarita</taxon>
    </lineage>
</organism>
<evidence type="ECO:0000256" key="5">
    <source>
        <dbReference type="ARBA" id="ARBA00022840"/>
    </source>
</evidence>
<evidence type="ECO:0000256" key="8">
    <source>
        <dbReference type="HAMAP-Rule" id="MF_00238"/>
    </source>
</evidence>
<feature type="domain" description="Cytidylate kinase" evidence="9">
    <location>
        <begin position="11"/>
        <end position="217"/>
    </location>
</feature>
<dbReference type="GO" id="GO:0036430">
    <property type="term" value="F:CMP kinase activity"/>
    <property type="evidence" value="ECO:0007669"/>
    <property type="project" value="RHEA"/>
</dbReference>
<comment type="caution">
    <text evidence="10">The sequence shown here is derived from an EMBL/GenBank/DDBJ whole genome shotgun (WGS) entry which is preliminary data.</text>
</comment>
<keyword evidence="8" id="KW-0963">Cytoplasm</keyword>
<comment type="subcellular location">
    <subcellularLocation>
        <location evidence="8">Cytoplasm</location>
    </subcellularLocation>
</comment>
<evidence type="ECO:0000256" key="3">
    <source>
        <dbReference type="ARBA" id="ARBA00022741"/>
    </source>
</evidence>
<dbReference type="GO" id="GO:0005524">
    <property type="term" value="F:ATP binding"/>
    <property type="evidence" value="ECO:0007669"/>
    <property type="project" value="UniProtKB-UniRule"/>
</dbReference>
<evidence type="ECO:0000256" key="7">
    <source>
        <dbReference type="ARBA" id="ARBA00048478"/>
    </source>
</evidence>
<dbReference type="InParanoid" id="A0A317ZNS8"/>
<evidence type="ECO:0000259" key="9">
    <source>
        <dbReference type="Pfam" id="PF02224"/>
    </source>
</evidence>
<dbReference type="CDD" id="cd02020">
    <property type="entry name" value="CMPK"/>
    <property type="match status" value="1"/>
</dbReference>
<proteinExistence type="inferred from homology"/>
<evidence type="ECO:0000313" key="10">
    <source>
        <dbReference type="EMBL" id="PXA05538.1"/>
    </source>
</evidence>
<gene>
    <name evidence="8 10" type="primary">cmk</name>
    <name evidence="10" type="ORF">DDZ13_01310</name>
</gene>
<evidence type="ECO:0000256" key="6">
    <source>
        <dbReference type="ARBA" id="ARBA00047615"/>
    </source>
</evidence>
<accession>A0A317ZNS8</accession>
<dbReference type="HAMAP" id="MF_00238">
    <property type="entry name" value="Cytidyl_kinase_type1"/>
    <property type="match status" value="1"/>
</dbReference>
<dbReference type="Gene3D" id="3.40.50.300">
    <property type="entry name" value="P-loop containing nucleotide triphosphate hydrolases"/>
    <property type="match status" value="1"/>
</dbReference>
<evidence type="ECO:0000313" key="11">
    <source>
        <dbReference type="Proteomes" id="UP000247099"/>
    </source>
</evidence>
<evidence type="ECO:0000256" key="4">
    <source>
        <dbReference type="ARBA" id="ARBA00022777"/>
    </source>
</evidence>
<keyword evidence="11" id="KW-1185">Reference proteome</keyword>
<dbReference type="GO" id="GO:0005737">
    <property type="term" value="C:cytoplasm"/>
    <property type="evidence" value="ECO:0007669"/>
    <property type="project" value="UniProtKB-SubCell"/>
</dbReference>
<evidence type="ECO:0000256" key="1">
    <source>
        <dbReference type="ARBA" id="ARBA00009427"/>
    </source>
</evidence>
<dbReference type="OrthoDB" id="9807434at2"/>
<comment type="catalytic activity">
    <reaction evidence="7 8">
        <text>CMP + ATP = CDP + ADP</text>
        <dbReference type="Rhea" id="RHEA:11600"/>
        <dbReference type="ChEBI" id="CHEBI:30616"/>
        <dbReference type="ChEBI" id="CHEBI:58069"/>
        <dbReference type="ChEBI" id="CHEBI:60377"/>
        <dbReference type="ChEBI" id="CHEBI:456216"/>
        <dbReference type="EC" id="2.7.4.25"/>
    </reaction>
</comment>
<reference evidence="10 11" key="1">
    <citation type="submission" date="2018-05" db="EMBL/GenBank/DDBJ databases">
        <title>Coraliomargarita sinensis sp. nov., isolated from a marine solar saltern.</title>
        <authorList>
            <person name="Zhou L.Y."/>
        </authorList>
    </citation>
    <scope>NUCLEOTIDE SEQUENCE [LARGE SCALE GENOMIC DNA]</scope>
    <source>
        <strain evidence="10 11">WN38</strain>
    </source>
</reference>
<evidence type="ECO:0000256" key="2">
    <source>
        <dbReference type="ARBA" id="ARBA00022679"/>
    </source>
</evidence>
<dbReference type="Pfam" id="PF02224">
    <property type="entry name" value="Cytidylate_kin"/>
    <property type="match status" value="1"/>
</dbReference>
<keyword evidence="4 8" id="KW-0418">Kinase</keyword>
<dbReference type="GO" id="GO:0006220">
    <property type="term" value="P:pyrimidine nucleotide metabolic process"/>
    <property type="evidence" value="ECO:0007669"/>
    <property type="project" value="UniProtKB-UniRule"/>
</dbReference>
<dbReference type="InterPro" id="IPR011994">
    <property type="entry name" value="Cytidylate_kinase_dom"/>
</dbReference>
<dbReference type="InterPro" id="IPR003136">
    <property type="entry name" value="Cytidylate_kin"/>
</dbReference>
<dbReference type="InterPro" id="IPR027417">
    <property type="entry name" value="P-loop_NTPase"/>
</dbReference>
<name>A0A317ZNS8_9BACT</name>
<dbReference type="EMBL" id="QHJQ01000001">
    <property type="protein sequence ID" value="PXA05538.1"/>
    <property type="molecule type" value="Genomic_DNA"/>
</dbReference>
<dbReference type="AlphaFoldDB" id="A0A317ZNS8"/>
<dbReference type="SUPFAM" id="SSF52540">
    <property type="entry name" value="P-loop containing nucleoside triphosphate hydrolases"/>
    <property type="match status" value="1"/>
</dbReference>
<dbReference type="RefSeq" id="WP_110129617.1">
    <property type="nucleotide sequence ID" value="NZ_QHJQ01000001.1"/>
</dbReference>
<comment type="similarity">
    <text evidence="1 8">Belongs to the cytidylate kinase family. Type 1 subfamily.</text>
</comment>
<feature type="binding site" evidence="8">
    <location>
        <begin position="15"/>
        <end position="23"/>
    </location>
    <ligand>
        <name>ATP</name>
        <dbReference type="ChEBI" id="CHEBI:30616"/>
    </ligand>
</feature>
<comment type="catalytic activity">
    <reaction evidence="6 8">
        <text>dCMP + ATP = dCDP + ADP</text>
        <dbReference type="Rhea" id="RHEA:25094"/>
        <dbReference type="ChEBI" id="CHEBI:30616"/>
        <dbReference type="ChEBI" id="CHEBI:57566"/>
        <dbReference type="ChEBI" id="CHEBI:58593"/>
        <dbReference type="ChEBI" id="CHEBI:456216"/>
        <dbReference type="EC" id="2.7.4.25"/>
    </reaction>
</comment>
<dbReference type="Proteomes" id="UP000247099">
    <property type="component" value="Unassembled WGS sequence"/>
</dbReference>
<protein>
    <recommendedName>
        <fullName evidence="8">Cytidylate kinase</fullName>
        <shortName evidence="8">CK</shortName>
        <ecNumber evidence="8">2.7.4.25</ecNumber>
    </recommendedName>
    <alternativeName>
        <fullName evidence="8">Cytidine monophosphate kinase</fullName>
        <shortName evidence="8">CMP kinase</shortName>
    </alternativeName>
</protein>
<dbReference type="FunCoup" id="A0A317ZNS8">
    <property type="interactions" value="305"/>
</dbReference>
<keyword evidence="5 8" id="KW-0067">ATP-binding</keyword>
<keyword evidence="2 8" id="KW-0808">Transferase</keyword>
<keyword evidence="3 8" id="KW-0547">Nucleotide-binding</keyword>
<dbReference type="GO" id="GO:0036431">
    <property type="term" value="F:dCMP kinase activity"/>
    <property type="evidence" value="ECO:0007669"/>
    <property type="project" value="InterPro"/>
</dbReference>
<dbReference type="EC" id="2.7.4.25" evidence="8"/>